<protein>
    <recommendedName>
        <fullName evidence="3">Tyr recombinase domain-containing protein</fullName>
    </recommendedName>
</protein>
<evidence type="ECO:0000259" key="3">
    <source>
        <dbReference type="PROSITE" id="PS51898"/>
    </source>
</evidence>
<dbReference type="InterPro" id="IPR013762">
    <property type="entry name" value="Integrase-like_cat_sf"/>
</dbReference>
<accession>A0ABW8ZGR8</accession>
<proteinExistence type="predicted"/>
<keyword evidence="5" id="KW-1185">Reference proteome</keyword>
<feature type="domain" description="Tyr recombinase" evidence="3">
    <location>
        <begin position="177"/>
        <end position="420"/>
    </location>
</feature>
<comment type="caution">
    <text evidence="4">The sequence shown here is derived from an EMBL/GenBank/DDBJ whole genome shotgun (WGS) entry which is preliminary data.</text>
</comment>
<gene>
    <name evidence="4" type="ORF">PQR63_23365</name>
</gene>
<organism evidence="4 5">
    <name type="scientific">Herbaspirillum rhizosphaerae</name>
    <dbReference type="NCBI Taxonomy" id="346179"/>
    <lineage>
        <taxon>Bacteria</taxon>
        <taxon>Pseudomonadati</taxon>
        <taxon>Pseudomonadota</taxon>
        <taxon>Betaproteobacteria</taxon>
        <taxon>Burkholderiales</taxon>
        <taxon>Oxalobacteraceae</taxon>
        <taxon>Herbaspirillum</taxon>
    </lineage>
</organism>
<reference evidence="4 5" key="1">
    <citation type="journal article" date="2024" name="Chem. Sci.">
        <title>Discovery of megapolipeptins by genome mining of a Burkholderiales bacteria collection.</title>
        <authorList>
            <person name="Paulo B.S."/>
            <person name="Recchia M.J.J."/>
            <person name="Lee S."/>
            <person name="Fergusson C.H."/>
            <person name="Romanowski S.B."/>
            <person name="Hernandez A."/>
            <person name="Krull N."/>
            <person name="Liu D.Y."/>
            <person name="Cavanagh H."/>
            <person name="Bos A."/>
            <person name="Gray C.A."/>
            <person name="Murphy B.T."/>
            <person name="Linington R.G."/>
            <person name="Eustaquio A.S."/>
        </authorList>
    </citation>
    <scope>NUCLEOTIDE SEQUENCE [LARGE SCALE GENOMIC DNA]</scope>
    <source>
        <strain evidence="4 5">RL21-008-BIB-B</strain>
    </source>
</reference>
<keyword evidence="2" id="KW-0233">DNA recombination</keyword>
<name>A0ABW8ZGR8_9BURK</name>
<dbReference type="RefSeq" id="WP_408170663.1">
    <property type="nucleotide sequence ID" value="NZ_JAQQFR010000026.1"/>
</dbReference>
<dbReference type="EMBL" id="JAQQFR010000026">
    <property type="protein sequence ID" value="MFL9881356.1"/>
    <property type="molecule type" value="Genomic_DNA"/>
</dbReference>
<evidence type="ECO:0000313" key="4">
    <source>
        <dbReference type="EMBL" id="MFL9881356.1"/>
    </source>
</evidence>
<dbReference type="PANTHER" id="PTHR30349:SF64">
    <property type="entry name" value="PROPHAGE INTEGRASE INTD-RELATED"/>
    <property type="match status" value="1"/>
</dbReference>
<dbReference type="PANTHER" id="PTHR30349">
    <property type="entry name" value="PHAGE INTEGRASE-RELATED"/>
    <property type="match status" value="1"/>
</dbReference>
<sequence>MLYLIFWPILQQERPGLLPEKPVPVIFDENWVYQRPASRYLRARARGEAFGEDQRTRIPTKQSLETFARYLCNFLEWCAWARHPWGDVEYLDHLINGYQRHMESGIFSAEKRPLAANTINRRVDEACHFLSWAGRAGLRRHFKISARAGSMALGGMSSNRRTVEFNSRIGKVRPNPSALRIPTEEQVARWLRGVKIEKGLVKALMCELIIKSAIRREECAQWRIDTLPLDRNSWDVYGEKLTLSIEHGTKGSKRLGELKEEIGPRRHIVIPLELAESIHHYREFLRPKIRMKYVNAAINSNERRRRLKQVENRLFLSEHTGLPLTGKQLWKDWTEVKNKPYSGWSPHLGRHYWSCHTLLKLHRERENLLATGCAITSDWIVGNAQSDLLMVVQPQLGHIDVQTTNVYLRWLQKMALGIKHADDWMNNLEDLPSDAGGEHG</sequence>
<dbReference type="PROSITE" id="PS51898">
    <property type="entry name" value="TYR_RECOMBINASE"/>
    <property type="match status" value="1"/>
</dbReference>
<dbReference type="Proteomes" id="UP001629214">
    <property type="component" value="Unassembled WGS sequence"/>
</dbReference>
<evidence type="ECO:0000256" key="1">
    <source>
        <dbReference type="ARBA" id="ARBA00022908"/>
    </source>
</evidence>
<dbReference type="InterPro" id="IPR011010">
    <property type="entry name" value="DNA_brk_join_enz"/>
</dbReference>
<dbReference type="InterPro" id="IPR050090">
    <property type="entry name" value="Tyrosine_recombinase_XerCD"/>
</dbReference>
<dbReference type="InterPro" id="IPR002104">
    <property type="entry name" value="Integrase_catalytic"/>
</dbReference>
<dbReference type="Gene3D" id="1.10.443.10">
    <property type="entry name" value="Intergrase catalytic core"/>
    <property type="match status" value="1"/>
</dbReference>
<keyword evidence="1" id="KW-0229">DNA integration</keyword>
<evidence type="ECO:0000313" key="5">
    <source>
        <dbReference type="Proteomes" id="UP001629214"/>
    </source>
</evidence>
<evidence type="ECO:0000256" key="2">
    <source>
        <dbReference type="ARBA" id="ARBA00023172"/>
    </source>
</evidence>
<dbReference type="SUPFAM" id="SSF56349">
    <property type="entry name" value="DNA breaking-rejoining enzymes"/>
    <property type="match status" value="1"/>
</dbReference>